<dbReference type="OrthoDB" id="9804574at2"/>
<gene>
    <name evidence="4" type="ORF">SAMN05421753_108244</name>
</gene>
<dbReference type="InterPro" id="IPR052172">
    <property type="entry name" value="UxaA_altronate/galactarate_dh"/>
</dbReference>
<dbReference type="CDD" id="cd11613">
    <property type="entry name" value="SAF_AH_GD"/>
    <property type="match status" value="1"/>
</dbReference>
<comment type="similarity">
    <text evidence="1">Belongs to the UxaA family.</text>
</comment>
<dbReference type="Gene3D" id="2.30.130.110">
    <property type="match status" value="1"/>
</dbReference>
<dbReference type="RefSeq" id="WP_092050613.1">
    <property type="nucleotide sequence ID" value="NZ_FOQD01000008.1"/>
</dbReference>
<evidence type="ECO:0000313" key="5">
    <source>
        <dbReference type="Proteomes" id="UP000199518"/>
    </source>
</evidence>
<keyword evidence="5" id="KW-1185">Reference proteome</keyword>
<reference evidence="5" key="1">
    <citation type="submission" date="2016-10" db="EMBL/GenBank/DDBJ databases">
        <authorList>
            <person name="Varghese N."/>
            <person name="Submissions S."/>
        </authorList>
    </citation>
    <scope>NUCLEOTIDE SEQUENCE [LARGE SCALE GENOMIC DNA]</scope>
    <source>
        <strain evidence="5">DSM 26348</strain>
    </source>
</reference>
<dbReference type="SMART" id="SM00858">
    <property type="entry name" value="SAF"/>
    <property type="match status" value="1"/>
</dbReference>
<dbReference type="EMBL" id="FOQD01000008">
    <property type="protein sequence ID" value="SFI40752.1"/>
    <property type="molecule type" value="Genomic_DNA"/>
</dbReference>
<dbReference type="PANTHER" id="PTHR30536">
    <property type="entry name" value="ALTRONATE/GALACTARATE DEHYDRATASE"/>
    <property type="match status" value="1"/>
</dbReference>
<dbReference type="AlphaFoldDB" id="A0A1I3HYN2"/>
<keyword evidence="2" id="KW-0456">Lyase</keyword>
<protein>
    <submittedName>
        <fullName evidence="4">Altronate hydrolase</fullName>
    </submittedName>
</protein>
<organism evidence="4 5">
    <name type="scientific">Planctomicrobium piriforme</name>
    <dbReference type="NCBI Taxonomy" id="1576369"/>
    <lineage>
        <taxon>Bacteria</taxon>
        <taxon>Pseudomonadati</taxon>
        <taxon>Planctomycetota</taxon>
        <taxon>Planctomycetia</taxon>
        <taxon>Planctomycetales</taxon>
        <taxon>Planctomycetaceae</taxon>
        <taxon>Planctomicrobium</taxon>
    </lineage>
</organism>
<name>A0A1I3HYN2_9PLAN</name>
<accession>A0A1I3HYN2</accession>
<dbReference type="STRING" id="1576369.SAMN05421753_108244"/>
<keyword evidence="4" id="KW-0378">Hydrolase</keyword>
<dbReference type="Pfam" id="PF20629">
    <property type="entry name" value="GD_AH_C"/>
    <property type="match status" value="1"/>
</dbReference>
<evidence type="ECO:0000259" key="3">
    <source>
        <dbReference type="SMART" id="SM00858"/>
    </source>
</evidence>
<dbReference type="GO" id="GO:0016787">
    <property type="term" value="F:hydrolase activity"/>
    <property type="evidence" value="ECO:0007669"/>
    <property type="project" value="UniProtKB-KW"/>
</dbReference>
<dbReference type="Pfam" id="PF04295">
    <property type="entry name" value="GD_AH_second"/>
    <property type="match status" value="1"/>
</dbReference>
<proteinExistence type="inferred from homology"/>
<dbReference type="Proteomes" id="UP000199518">
    <property type="component" value="Unassembled WGS sequence"/>
</dbReference>
<evidence type="ECO:0000313" key="4">
    <source>
        <dbReference type="EMBL" id="SFI40752.1"/>
    </source>
</evidence>
<dbReference type="InterPro" id="IPR013974">
    <property type="entry name" value="SAF"/>
</dbReference>
<dbReference type="PANTHER" id="PTHR30536:SF5">
    <property type="entry name" value="ALTRONATE DEHYDRATASE"/>
    <property type="match status" value="1"/>
</dbReference>
<dbReference type="InterPro" id="IPR044144">
    <property type="entry name" value="SAF_UxaA/GarD"/>
</dbReference>
<dbReference type="GO" id="GO:0016829">
    <property type="term" value="F:lyase activity"/>
    <property type="evidence" value="ECO:0007669"/>
    <property type="project" value="UniProtKB-KW"/>
</dbReference>
<dbReference type="Pfam" id="PF08666">
    <property type="entry name" value="SAF"/>
    <property type="match status" value="1"/>
</dbReference>
<feature type="domain" description="SAF" evidence="3">
    <location>
        <begin position="13"/>
        <end position="86"/>
    </location>
</feature>
<dbReference type="InterPro" id="IPR048332">
    <property type="entry name" value="GD_AH_C"/>
</dbReference>
<evidence type="ECO:0000256" key="2">
    <source>
        <dbReference type="ARBA" id="ARBA00023239"/>
    </source>
</evidence>
<evidence type="ECO:0000256" key="1">
    <source>
        <dbReference type="ARBA" id="ARBA00010986"/>
    </source>
</evidence>
<dbReference type="GO" id="GO:0019698">
    <property type="term" value="P:D-galacturonate catabolic process"/>
    <property type="evidence" value="ECO:0007669"/>
    <property type="project" value="TreeGrafter"/>
</dbReference>
<sequence length="516" mass="55207">MSKSPFLQLHEADTVVVARDFAPQGSVWTSPDGKLTVTAKERIELGHKMAIVPLPKGTTLLKFGQPIGFSTIDIAPGDWVHSHNLDMMSLHRDFEFGTAIHEPPAPATPRTFMGYRRQDGRAATRNYVAIVSTVNCSATSANYIVDAFDEALLAEFPNIDGVIALNHKSGCSFRYTGPDHQMLARTLGGFARHPNIGAYIILGLGCETGQASFLAEEYDLVTLDNAGSKSNRPLIMNIQDLGGVKKTVQQGIAALKDLLPAANQVQRMPIPISELILGTNCGGSDGSSGVTANPALGVASDLLVAHGGTSALAETTEIYGGEHLLTRRAVSREVGEKLIERIRWWEEYAAKFGAKIDNNPSVGNKKGGLTTIFEKSLGAISKAGTAPLRAVYEYSEPMTEKGFVIMDTPGFDPASVTGLVAGGANIVIFTTGRGSCFGCKPVPSIKVSTNTPIYDRMIDDMDLNAGTILDGEKTVEEVGLEIFEEMIAVASGKKTKSELQGIGDEEFCPWMPGPIF</sequence>
<dbReference type="InterPro" id="IPR007392">
    <property type="entry name" value="GD_AH_second"/>
</dbReference>